<dbReference type="AlphaFoldDB" id="A0A6V8KYN5"/>
<evidence type="ECO:0000256" key="1">
    <source>
        <dbReference type="ARBA" id="ARBA00010211"/>
    </source>
</evidence>
<keyword evidence="4" id="KW-0378">Hydrolase</keyword>
<dbReference type="InterPro" id="IPR051121">
    <property type="entry name" value="FAH"/>
</dbReference>
<gene>
    <name evidence="4" type="ORF">Prum_014400</name>
</gene>
<comment type="similarity">
    <text evidence="1">Belongs to the FAH family.</text>
</comment>
<evidence type="ECO:0000313" key="4">
    <source>
        <dbReference type="EMBL" id="GFJ87798.1"/>
    </source>
</evidence>
<dbReference type="InterPro" id="IPR036663">
    <property type="entry name" value="Fumarylacetoacetase_C_sf"/>
</dbReference>
<organism evidence="4 5">
    <name type="scientific">Phytohabitans rumicis</name>
    <dbReference type="NCBI Taxonomy" id="1076125"/>
    <lineage>
        <taxon>Bacteria</taxon>
        <taxon>Bacillati</taxon>
        <taxon>Actinomycetota</taxon>
        <taxon>Actinomycetes</taxon>
        <taxon>Micromonosporales</taxon>
        <taxon>Micromonosporaceae</taxon>
    </lineage>
</organism>
<keyword evidence="2" id="KW-0479">Metal-binding</keyword>
<comment type="caution">
    <text evidence="4">The sequence shown here is derived from an EMBL/GenBank/DDBJ whole genome shotgun (WGS) entry which is preliminary data.</text>
</comment>
<reference evidence="4 5" key="1">
    <citation type="submission" date="2020-03" db="EMBL/GenBank/DDBJ databases">
        <title>Whole genome shotgun sequence of Phytohabitans rumicis NBRC 108638.</title>
        <authorList>
            <person name="Komaki H."/>
            <person name="Tamura T."/>
        </authorList>
    </citation>
    <scope>NUCLEOTIDE SEQUENCE [LARGE SCALE GENOMIC DNA]</scope>
    <source>
        <strain evidence="4 5">NBRC 108638</strain>
    </source>
</reference>
<keyword evidence="5" id="KW-1185">Reference proteome</keyword>
<evidence type="ECO:0000313" key="5">
    <source>
        <dbReference type="Proteomes" id="UP000482960"/>
    </source>
</evidence>
<dbReference type="RefSeq" id="WP_173074862.1">
    <property type="nucleotide sequence ID" value="NZ_BAABJB010000029.1"/>
</dbReference>
<accession>A0A6V8KYN5</accession>
<dbReference type="PANTHER" id="PTHR42796:SF4">
    <property type="entry name" value="FUMARYLACETOACETATE HYDROLASE DOMAIN-CONTAINING PROTEIN 2A"/>
    <property type="match status" value="1"/>
</dbReference>
<proteinExistence type="inferred from homology"/>
<name>A0A6V8KYN5_9ACTN</name>
<reference evidence="4 5" key="2">
    <citation type="submission" date="2020-03" db="EMBL/GenBank/DDBJ databases">
        <authorList>
            <person name="Ichikawa N."/>
            <person name="Kimura A."/>
            <person name="Kitahashi Y."/>
            <person name="Uohara A."/>
        </authorList>
    </citation>
    <scope>NUCLEOTIDE SEQUENCE [LARGE SCALE GENOMIC DNA]</scope>
    <source>
        <strain evidence="4 5">NBRC 108638</strain>
    </source>
</reference>
<evidence type="ECO:0000259" key="3">
    <source>
        <dbReference type="Pfam" id="PF01557"/>
    </source>
</evidence>
<dbReference type="PANTHER" id="PTHR42796">
    <property type="entry name" value="FUMARYLACETOACETATE HYDROLASE DOMAIN-CONTAINING PROTEIN 2A-RELATED"/>
    <property type="match status" value="1"/>
</dbReference>
<sequence length="322" mass="34609">MFKLGTFDAGHGPFPGLVIDDTVHDTRDVLPHPTSRALLDNWAATLPALESSAAAPSSAGQPLANLRVLPPVTPPGQIFAAGANYREHVVQMAVAHKLGAPGATEEELAEQAARDIDERQARGEPYVWCGVPSAVTGAYDDVVLPAVGTDHDWEVELGVVIGRRASNVPVAEALDYVAGYTICNDLTTRSLVPRDDIPMMGTDWMRAKNFPTFFPTGPWLVPASFVPDPLNLGITLRLNGTTMQKSNSGDMIFGPAQLISYISRHAILQPGDMVLTGSPPGNGSHWGRYLQPGDVMECEIDGLGVQRTRCVGGQRLIRRTRT</sequence>
<dbReference type="GO" id="GO:0046872">
    <property type="term" value="F:metal ion binding"/>
    <property type="evidence" value="ECO:0007669"/>
    <property type="project" value="UniProtKB-KW"/>
</dbReference>
<dbReference type="EMBL" id="BLPG01000001">
    <property type="protein sequence ID" value="GFJ87798.1"/>
    <property type="molecule type" value="Genomic_DNA"/>
</dbReference>
<dbReference type="SUPFAM" id="SSF56529">
    <property type="entry name" value="FAH"/>
    <property type="match status" value="1"/>
</dbReference>
<evidence type="ECO:0000256" key="2">
    <source>
        <dbReference type="ARBA" id="ARBA00022723"/>
    </source>
</evidence>
<dbReference type="Proteomes" id="UP000482960">
    <property type="component" value="Unassembled WGS sequence"/>
</dbReference>
<dbReference type="GO" id="GO:0016787">
    <property type="term" value="F:hydrolase activity"/>
    <property type="evidence" value="ECO:0007669"/>
    <property type="project" value="UniProtKB-KW"/>
</dbReference>
<dbReference type="Gene3D" id="3.90.850.10">
    <property type="entry name" value="Fumarylacetoacetase-like, C-terminal domain"/>
    <property type="match status" value="1"/>
</dbReference>
<dbReference type="InterPro" id="IPR011234">
    <property type="entry name" value="Fumarylacetoacetase-like_C"/>
</dbReference>
<feature type="domain" description="Fumarylacetoacetase-like C-terminal" evidence="3">
    <location>
        <begin position="78"/>
        <end position="309"/>
    </location>
</feature>
<dbReference type="Pfam" id="PF01557">
    <property type="entry name" value="FAA_hydrolase"/>
    <property type="match status" value="1"/>
</dbReference>
<dbReference type="GO" id="GO:0044281">
    <property type="term" value="P:small molecule metabolic process"/>
    <property type="evidence" value="ECO:0007669"/>
    <property type="project" value="UniProtKB-ARBA"/>
</dbReference>
<protein>
    <submittedName>
        <fullName evidence="4">Hydrolase</fullName>
    </submittedName>
</protein>